<comment type="caution">
    <text evidence="4">The sequence shown here is derived from an EMBL/GenBank/DDBJ whole genome shotgun (WGS) entry which is preliminary data.</text>
</comment>
<evidence type="ECO:0000313" key="4">
    <source>
        <dbReference type="EMBL" id="KTT94998.1"/>
    </source>
</evidence>
<dbReference type="GO" id="GO:0009279">
    <property type="term" value="C:cell outer membrane"/>
    <property type="evidence" value="ECO:0007669"/>
    <property type="project" value="UniProtKB-SubCell"/>
</dbReference>
<dbReference type="Proteomes" id="UP000074072">
    <property type="component" value="Unassembled WGS sequence"/>
</dbReference>
<dbReference type="Gene3D" id="2.40.170.20">
    <property type="entry name" value="TonB-dependent receptor, beta-barrel domain"/>
    <property type="match status" value="1"/>
</dbReference>
<dbReference type="PATRIC" id="fig|33051.4.peg.983"/>
<dbReference type="AlphaFoldDB" id="A0A147IJY0"/>
<evidence type="ECO:0000256" key="3">
    <source>
        <dbReference type="ARBA" id="ARBA00023237"/>
    </source>
</evidence>
<dbReference type="OrthoDB" id="7224136at2"/>
<keyword evidence="4" id="KW-0675">Receptor</keyword>
<proteinExistence type="predicted"/>
<dbReference type="SUPFAM" id="SSF56935">
    <property type="entry name" value="Porins"/>
    <property type="match status" value="1"/>
</dbReference>
<feature type="non-terminal residue" evidence="4">
    <location>
        <position position="1"/>
    </location>
</feature>
<protein>
    <submittedName>
        <fullName evidence="4">TonB-dependent receptor</fullName>
    </submittedName>
</protein>
<accession>A0A147IJY0</accession>
<reference evidence="4 5" key="1">
    <citation type="journal article" date="2016" name="Front. Microbiol.">
        <title>Genomic Resource of Rice Seed Associated Bacteria.</title>
        <authorList>
            <person name="Midha S."/>
            <person name="Bansal K."/>
            <person name="Sharma S."/>
            <person name="Kumar N."/>
            <person name="Patil P.P."/>
            <person name="Chaudhry V."/>
            <person name="Patil P.B."/>
        </authorList>
    </citation>
    <scope>NUCLEOTIDE SEQUENCE [LARGE SCALE GENOMIC DNA]</scope>
    <source>
        <strain evidence="4 5">SB4</strain>
    </source>
</reference>
<keyword evidence="3" id="KW-0998">Cell outer membrane</keyword>
<gene>
    <name evidence="4" type="ORF">SB4_17465</name>
</gene>
<evidence type="ECO:0000256" key="1">
    <source>
        <dbReference type="ARBA" id="ARBA00004442"/>
    </source>
</evidence>
<sequence length="176" mass="18900">GFRGGGFGGGRGGGGGRVQFALYHTWTFADRVIVADGGPDLDLLRGDAIGSSGGTSRHQLEAQAGYANNGVGMRLSGNWRSATRVNGGTPGNPQPLEFGSLATLDFRLFADLGQRLELLKKHPWLRGTRVSLVVDNVFNQRQRVTDATGTVPIGYQPGYLDPLGRTVRLSIRKLFF</sequence>
<dbReference type="InterPro" id="IPR036942">
    <property type="entry name" value="Beta-barrel_TonB_sf"/>
</dbReference>
<name>A0A147IJY0_9SPHN</name>
<evidence type="ECO:0000256" key="2">
    <source>
        <dbReference type="ARBA" id="ARBA00023136"/>
    </source>
</evidence>
<comment type="subcellular location">
    <subcellularLocation>
        <location evidence="1">Cell outer membrane</location>
    </subcellularLocation>
</comment>
<evidence type="ECO:0000313" key="5">
    <source>
        <dbReference type="Proteomes" id="UP000074072"/>
    </source>
</evidence>
<organism evidence="4 5">
    <name type="scientific">Sphingomonas sanguinis</name>
    <dbReference type="NCBI Taxonomy" id="33051"/>
    <lineage>
        <taxon>Bacteria</taxon>
        <taxon>Pseudomonadati</taxon>
        <taxon>Pseudomonadota</taxon>
        <taxon>Alphaproteobacteria</taxon>
        <taxon>Sphingomonadales</taxon>
        <taxon>Sphingomonadaceae</taxon>
        <taxon>Sphingomonas</taxon>
    </lineage>
</organism>
<keyword evidence="2" id="KW-0472">Membrane</keyword>
<dbReference type="EMBL" id="LDTE01000140">
    <property type="protein sequence ID" value="KTT94998.1"/>
    <property type="molecule type" value="Genomic_DNA"/>
</dbReference>